<dbReference type="PROSITE" id="PS00211">
    <property type="entry name" value="ABC_TRANSPORTER_1"/>
    <property type="match status" value="1"/>
</dbReference>
<evidence type="ECO:0000256" key="10">
    <source>
        <dbReference type="ARBA" id="ARBA00023112"/>
    </source>
</evidence>
<keyword evidence="18" id="KW-1185">Reference proteome</keyword>
<dbReference type="SUPFAM" id="SSF52540">
    <property type="entry name" value="P-loop containing nucleoside triphosphate hydrolases"/>
    <property type="match status" value="1"/>
</dbReference>
<dbReference type="GO" id="GO:0005886">
    <property type="term" value="C:plasma membrane"/>
    <property type="evidence" value="ECO:0007669"/>
    <property type="project" value="UniProtKB-SubCell"/>
</dbReference>
<evidence type="ECO:0000313" key="18">
    <source>
        <dbReference type="Proteomes" id="UP000029585"/>
    </source>
</evidence>
<keyword evidence="10" id="KW-0921">Nickel transport</keyword>
<dbReference type="EMBL" id="ADLO01000116">
    <property type="protein sequence ID" value="KGF53009.1"/>
    <property type="molecule type" value="Genomic_DNA"/>
</dbReference>
<dbReference type="PATRIC" id="fig|742738.3.peg.3969"/>
<accession>A0A096D621</accession>
<dbReference type="InterPro" id="IPR027417">
    <property type="entry name" value="P-loop_NTPase"/>
</dbReference>
<feature type="domain" description="ABC transporter" evidence="16">
    <location>
        <begin position="2"/>
        <end position="245"/>
    </location>
</feature>
<dbReference type="SMART" id="SM00382">
    <property type="entry name" value="AAA"/>
    <property type="match status" value="1"/>
</dbReference>
<dbReference type="Gene3D" id="3.40.50.300">
    <property type="entry name" value="P-loop containing nucleotide triphosphate hydrolases"/>
    <property type="match status" value="1"/>
</dbReference>
<dbReference type="InterPro" id="IPR017871">
    <property type="entry name" value="ABC_transporter-like_CS"/>
</dbReference>
<evidence type="ECO:0000256" key="11">
    <source>
        <dbReference type="ARBA" id="ARBA00023136"/>
    </source>
</evidence>
<keyword evidence="11" id="KW-0472">Membrane</keyword>
<dbReference type="GO" id="GO:0015833">
    <property type="term" value="P:peptide transport"/>
    <property type="evidence" value="ECO:0007669"/>
    <property type="project" value="InterPro"/>
</dbReference>
<evidence type="ECO:0000256" key="2">
    <source>
        <dbReference type="ARBA" id="ARBA00005417"/>
    </source>
</evidence>
<dbReference type="eggNOG" id="COG0444">
    <property type="taxonomic scope" value="Bacteria"/>
</dbReference>
<dbReference type="AlphaFoldDB" id="A0A096D621"/>
<keyword evidence="4" id="KW-1003">Cell membrane</keyword>
<dbReference type="InterPro" id="IPR050388">
    <property type="entry name" value="ABC_Ni/Peptide_Import"/>
</dbReference>
<comment type="subcellular location">
    <subcellularLocation>
        <location evidence="1">Cell membrane</location>
        <topology evidence="1">Peripheral membrane protein</topology>
    </subcellularLocation>
</comment>
<evidence type="ECO:0000259" key="16">
    <source>
        <dbReference type="PROSITE" id="PS50893"/>
    </source>
</evidence>
<evidence type="ECO:0000256" key="1">
    <source>
        <dbReference type="ARBA" id="ARBA00004202"/>
    </source>
</evidence>
<evidence type="ECO:0000256" key="3">
    <source>
        <dbReference type="ARBA" id="ARBA00022448"/>
    </source>
</evidence>
<dbReference type="CDD" id="cd03257">
    <property type="entry name" value="ABC_NikE_OppD_transporters"/>
    <property type="match status" value="1"/>
</dbReference>
<gene>
    <name evidence="17" type="ORF">HMPREF9460_03858</name>
</gene>
<dbReference type="Pfam" id="PF00005">
    <property type="entry name" value="ABC_tran"/>
    <property type="match status" value="1"/>
</dbReference>
<keyword evidence="8" id="KW-1278">Translocase</keyword>
<dbReference type="PROSITE" id="PS50893">
    <property type="entry name" value="ABC_TRANSPORTER_2"/>
    <property type="match status" value="1"/>
</dbReference>
<comment type="catalytic activity">
    <reaction evidence="15">
        <text>Ni(2+)(out) + ATP + H2O = Ni(2+)(in) + ADP + phosphate + H(+)</text>
        <dbReference type="Rhea" id="RHEA:15557"/>
        <dbReference type="ChEBI" id="CHEBI:15377"/>
        <dbReference type="ChEBI" id="CHEBI:15378"/>
        <dbReference type="ChEBI" id="CHEBI:30616"/>
        <dbReference type="ChEBI" id="CHEBI:43474"/>
        <dbReference type="ChEBI" id="CHEBI:49786"/>
        <dbReference type="ChEBI" id="CHEBI:456216"/>
        <dbReference type="EC" id="7.2.2.11"/>
    </reaction>
    <physiologicalReaction direction="left-to-right" evidence="15">
        <dbReference type="Rhea" id="RHEA:15558"/>
    </physiologicalReaction>
</comment>
<evidence type="ECO:0000256" key="9">
    <source>
        <dbReference type="ARBA" id="ARBA00023065"/>
    </source>
</evidence>
<evidence type="ECO:0000256" key="7">
    <source>
        <dbReference type="ARBA" id="ARBA00022840"/>
    </source>
</evidence>
<dbReference type="GO" id="GO:0016887">
    <property type="term" value="F:ATP hydrolysis activity"/>
    <property type="evidence" value="ECO:0007669"/>
    <property type="project" value="InterPro"/>
</dbReference>
<keyword evidence="3" id="KW-0813">Transport</keyword>
<dbReference type="InterPro" id="IPR013563">
    <property type="entry name" value="Oligopep_ABC_C"/>
</dbReference>
<dbReference type="Pfam" id="PF08352">
    <property type="entry name" value="oligo_HPY"/>
    <property type="match status" value="1"/>
</dbReference>
<evidence type="ECO:0000256" key="14">
    <source>
        <dbReference type="ARBA" id="ARBA00044143"/>
    </source>
</evidence>
<dbReference type="PANTHER" id="PTHR43297">
    <property type="entry name" value="OLIGOPEPTIDE TRANSPORT ATP-BINDING PROTEIN APPD"/>
    <property type="match status" value="1"/>
</dbReference>
<dbReference type="GO" id="GO:0005524">
    <property type="term" value="F:ATP binding"/>
    <property type="evidence" value="ECO:0007669"/>
    <property type="project" value="UniProtKB-KW"/>
</dbReference>
<dbReference type="NCBIfam" id="TIGR01727">
    <property type="entry name" value="oligo_HPY"/>
    <property type="match status" value="1"/>
</dbReference>
<evidence type="ECO:0000256" key="15">
    <source>
        <dbReference type="ARBA" id="ARBA00048610"/>
    </source>
</evidence>
<name>A0A096D621_FLAPL</name>
<evidence type="ECO:0000256" key="8">
    <source>
        <dbReference type="ARBA" id="ARBA00022967"/>
    </source>
</evidence>
<comment type="subunit">
    <text evidence="12">The complex is composed of two ATP-binding proteins (NikD and NikE), two transmembrane proteins (NikB and NikC) and a solute-binding protein (NikA).</text>
</comment>
<comment type="similarity">
    <text evidence="2">Belongs to the ABC transporter superfamily.</text>
</comment>
<comment type="caution">
    <text evidence="17">The sequence shown here is derived from an EMBL/GenBank/DDBJ whole genome shotgun (WGS) entry which is preliminary data.</text>
</comment>
<keyword evidence="6" id="KW-0547">Nucleotide-binding</keyword>
<sequence length="306" mass="33468">MLEIEGVSIRFGDNPEAVSDTTFTVGDGDRLAVVGETGSGKSVLLLAALGLLPASARVTGSIRLNGRELLGCREREFNQIRGKEIAYIPQGSGNGLNPLYTVGRQLCEAIRKHQPCTRREALVQAAALLESFGLEHGAALCRSYPFQLSGGMRQRVLIAMGIAAGADLVLADEPTKGLDRRRIALVEDAFQRLGERTLLCVTHDLRFAHAISSRVVVMYASQQIESGDSPSFFAEPLHPYSRAMLEALPENGLRANMGFAPPRQDVDAQSACHFYGRCPWRSERCRKAPPLMAVGKRKVRCWNYAD</sequence>
<evidence type="ECO:0000256" key="4">
    <source>
        <dbReference type="ARBA" id="ARBA00022475"/>
    </source>
</evidence>
<dbReference type="GO" id="GO:0015413">
    <property type="term" value="F:ABC-type nickel transporter activity"/>
    <property type="evidence" value="ECO:0007669"/>
    <property type="project" value="UniProtKB-EC"/>
</dbReference>
<evidence type="ECO:0000256" key="5">
    <source>
        <dbReference type="ARBA" id="ARBA00022596"/>
    </source>
</evidence>
<keyword evidence="5" id="KW-0533">Nickel</keyword>
<protein>
    <recommendedName>
        <fullName evidence="14">Nickel import system ATP-binding protein NikD</fullName>
        <ecNumber evidence="13">7.2.2.11</ecNumber>
    </recommendedName>
</protein>
<evidence type="ECO:0000256" key="6">
    <source>
        <dbReference type="ARBA" id="ARBA00022741"/>
    </source>
</evidence>
<organism evidence="17 18">
    <name type="scientific">Flavonifractor plautii 1_3_50AFAA</name>
    <dbReference type="NCBI Taxonomy" id="742738"/>
    <lineage>
        <taxon>Bacteria</taxon>
        <taxon>Bacillati</taxon>
        <taxon>Bacillota</taxon>
        <taxon>Clostridia</taxon>
        <taxon>Eubacteriales</taxon>
        <taxon>Oscillospiraceae</taxon>
        <taxon>Flavonifractor</taxon>
    </lineage>
</organism>
<evidence type="ECO:0000313" key="17">
    <source>
        <dbReference type="EMBL" id="KGF53009.1"/>
    </source>
</evidence>
<dbReference type="HOGENOM" id="CLU_000604_1_23_9"/>
<keyword evidence="7" id="KW-0067">ATP-binding</keyword>
<dbReference type="EC" id="7.2.2.11" evidence="13"/>
<keyword evidence="9" id="KW-0406">Ion transport</keyword>
<dbReference type="InterPro" id="IPR003439">
    <property type="entry name" value="ABC_transporter-like_ATP-bd"/>
</dbReference>
<reference evidence="17 18" key="1">
    <citation type="submission" date="2011-08" db="EMBL/GenBank/DDBJ databases">
        <title>The Genome Sequence of Clostridium orbiscindens 1_3_50AFAA.</title>
        <authorList>
            <consortium name="The Broad Institute Genome Sequencing Platform"/>
            <person name="Earl A."/>
            <person name="Ward D."/>
            <person name="Feldgarden M."/>
            <person name="Gevers D."/>
            <person name="Daigneault M."/>
            <person name="Strauss J."/>
            <person name="Allen-Vercoe E."/>
            <person name="Young S.K."/>
            <person name="Zeng Q."/>
            <person name="Gargeya S."/>
            <person name="Fitzgerald M."/>
            <person name="Haas B."/>
            <person name="Abouelleil A."/>
            <person name="Alvarado L."/>
            <person name="Arachchi H.M."/>
            <person name="Berlin A."/>
            <person name="Brown A."/>
            <person name="Chapman S.B."/>
            <person name="Chen Z."/>
            <person name="Dunbar C."/>
            <person name="Freedman E."/>
            <person name="Gearin G."/>
            <person name="Gellesch M."/>
            <person name="Goldberg J."/>
            <person name="Griggs A."/>
            <person name="Gujja S."/>
            <person name="Heiman D."/>
            <person name="Howarth C."/>
            <person name="Larson L."/>
            <person name="Lui A."/>
            <person name="MacDonald P.J.P."/>
            <person name="Montmayeur A."/>
            <person name="Murphy C."/>
            <person name="Neiman D."/>
            <person name="Pearson M."/>
            <person name="Priest M."/>
            <person name="Roberts A."/>
            <person name="Saif S."/>
            <person name="Shea T."/>
            <person name="Shenoy N."/>
            <person name="Sisk P."/>
            <person name="Stolte C."/>
            <person name="Sykes S."/>
            <person name="Wortman J."/>
            <person name="Nusbaum C."/>
            <person name="Birren B."/>
        </authorList>
    </citation>
    <scope>NUCLEOTIDE SEQUENCE [LARGE SCALE GENOMIC DNA]</scope>
    <source>
        <strain evidence="17 18">1_3_50AFAA</strain>
    </source>
</reference>
<dbReference type="InterPro" id="IPR003593">
    <property type="entry name" value="AAA+_ATPase"/>
</dbReference>
<evidence type="ECO:0000256" key="12">
    <source>
        <dbReference type="ARBA" id="ARBA00038669"/>
    </source>
</evidence>
<evidence type="ECO:0000256" key="13">
    <source>
        <dbReference type="ARBA" id="ARBA00039098"/>
    </source>
</evidence>
<proteinExistence type="inferred from homology"/>
<dbReference type="RefSeq" id="WP_044943331.1">
    <property type="nucleotide sequence ID" value="NZ_KN174168.1"/>
</dbReference>
<dbReference type="PANTHER" id="PTHR43297:SF13">
    <property type="entry name" value="NICKEL ABC TRANSPORTER, ATP-BINDING PROTEIN"/>
    <property type="match status" value="1"/>
</dbReference>
<dbReference type="Proteomes" id="UP000029585">
    <property type="component" value="Unassembled WGS sequence"/>
</dbReference>